<dbReference type="PRINTS" id="PR00450">
    <property type="entry name" value="RECOVERIN"/>
</dbReference>
<dbReference type="InterPro" id="IPR002123">
    <property type="entry name" value="Plipid/glycerol_acylTrfase"/>
</dbReference>
<dbReference type="Proteomes" id="UP001652624">
    <property type="component" value="Chromosome 11"/>
</dbReference>
<dbReference type="OrthoDB" id="272512at2759"/>
<dbReference type="Pfam" id="PF01553">
    <property type="entry name" value="Acyltransferase"/>
    <property type="match status" value="1"/>
</dbReference>
<evidence type="ECO:0000256" key="10">
    <source>
        <dbReference type="ARBA" id="ARBA00023098"/>
    </source>
</evidence>
<dbReference type="PROSITE" id="PS00018">
    <property type="entry name" value="EF_HAND_1"/>
    <property type="match status" value="2"/>
</dbReference>
<protein>
    <submittedName>
        <fullName evidence="19">Lysophosphatidylcholine acyltransferase 2B-like</fullName>
    </submittedName>
</protein>
<dbReference type="SMART" id="SM00563">
    <property type="entry name" value="PlsC"/>
    <property type="match status" value="1"/>
</dbReference>
<evidence type="ECO:0000256" key="15">
    <source>
        <dbReference type="ARBA" id="ARBA00025707"/>
    </source>
</evidence>
<feature type="transmembrane region" description="Helical" evidence="16">
    <location>
        <begin position="155"/>
        <end position="173"/>
    </location>
</feature>
<evidence type="ECO:0000256" key="2">
    <source>
        <dbReference type="ARBA" id="ARBA00005074"/>
    </source>
</evidence>
<comment type="subcellular location">
    <subcellularLocation>
        <location evidence="1">Membrane</location>
    </subcellularLocation>
</comment>
<keyword evidence="4" id="KW-0444">Lipid biosynthesis</keyword>
<dbReference type="SUPFAM" id="SSF47473">
    <property type="entry name" value="EF-hand"/>
    <property type="match status" value="1"/>
</dbReference>
<dbReference type="GO" id="GO:0042171">
    <property type="term" value="F:lysophosphatidic acid acyltransferase activity"/>
    <property type="evidence" value="ECO:0007669"/>
    <property type="project" value="TreeGrafter"/>
</dbReference>
<keyword evidence="8" id="KW-0106">Calcium</keyword>
<evidence type="ECO:0000256" key="5">
    <source>
        <dbReference type="ARBA" id="ARBA00022679"/>
    </source>
</evidence>
<dbReference type="InParanoid" id="A0A1S2ZUG7"/>
<keyword evidence="13" id="KW-1208">Phospholipid metabolism</keyword>
<dbReference type="Gene3D" id="1.10.238.10">
    <property type="entry name" value="EF-hand"/>
    <property type="match status" value="1"/>
</dbReference>
<dbReference type="GeneID" id="103114948"/>
<evidence type="ECO:0000256" key="6">
    <source>
        <dbReference type="ARBA" id="ARBA00022692"/>
    </source>
</evidence>
<dbReference type="GO" id="GO:0016020">
    <property type="term" value="C:membrane"/>
    <property type="evidence" value="ECO:0007669"/>
    <property type="project" value="UniProtKB-SubCell"/>
</dbReference>
<evidence type="ECO:0000256" key="4">
    <source>
        <dbReference type="ARBA" id="ARBA00022516"/>
    </source>
</evidence>
<dbReference type="Pfam" id="PF13202">
    <property type="entry name" value="EF-hand_5"/>
    <property type="match status" value="1"/>
</dbReference>
<dbReference type="InterPro" id="IPR002048">
    <property type="entry name" value="EF_hand_dom"/>
</dbReference>
<organism evidence="18 19">
    <name type="scientific">Erinaceus europaeus</name>
    <name type="common">Western European hedgehog</name>
    <dbReference type="NCBI Taxonomy" id="9365"/>
    <lineage>
        <taxon>Eukaryota</taxon>
        <taxon>Metazoa</taxon>
        <taxon>Chordata</taxon>
        <taxon>Craniata</taxon>
        <taxon>Vertebrata</taxon>
        <taxon>Euteleostomi</taxon>
        <taxon>Mammalia</taxon>
        <taxon>Eutheria</taxon>
        <taxon>Laurasiatheria</taxon>
        <taxon>Eulipotyphla</taxon>
        <taxon>Erinaceidae</taxon>
        <taxon>Erinaceinae</taxon>
        <taxon>Erinaceus</taxon>
    </lineage>
</organism>
<dbReference type="SMART" id="SM00054">
    <property type="entry name" value="EFh"/>
    <property type="match status" value="2"/>
</dbReference>
<dbReference type="GO" id="GO:0047184">
    <property type="term" value="F:1-acylglycerophosphocholine O-acyltransferase activity"/>
    <property type="evidence" value="ECO:0007669"/>
    <property type="project" value="TreeGrafter"/>
</dbReference>
<keyword evidence="5" id="KW-0808">Transferase</keyword>
<evidence type="ECO:0000313" key="18">
    <source>
        <dbReference type="Proteomes" id="UP001652624"/>
    </source>
</evidence>
<gene>
    <name evidence="19" type="primary">LOC103114948</name>
</gene>
<evidence type="ECO:0000256" key="14">
    <source>
        <dbReference type="ARBA" id="ARBA00023315"/>
    </source>
</evidence>
<dbReference type="eggNOG" id="KOG4666">
    <property type="taxonomic scope" value="Eukaryota"/>
</dbReference>
<evidence type="ECO:0000256" key="13">
    <source>
        <dbReference type="ARBA" id="ARBA00023264"/>
    </source>
</evidence>
<accession>A0A1S2ZUG7</accession>
<proteinExistence type="inferred from homology"/>
<name>A0A1S2ZUG7_ERIEU</name>
<keyword evidence="9 16" id="KW-1133">Transmembrane helix</keyword>
<dbReference type="GO" id="GO:0005509">
    <property type="term" value="F:calcium ion binding"/>
    <property type="evidence" value="ECO:0007669"/>
    <property type="project" value="InterPro"/>
</dbReference>
<keyword evidence="18" id="KW-1185">Reference proteome</keyword>
<keyword evidence="12" id="KW-0594">Phospholipid biosynthesis</keyword>
<feature type="domain" description="EF-hand" evidence="17">
    <location>
        <begin position="473"/>
        <end position="508"/>
    </location>
</feature>
<dbReference type="AlphaFoldDB" id="A0A1S2ZUG7"/>
<feature type="transmembrane region" description="Helical" evidence="16">
    <location>
        <begin position="101"/>
        <end position="134"/>
    </location>
</feature>
<dbReference type="Pfam" id="PF13499">
    <property type="entry name" value="EF-hand_7"/>
    <property type="match status" value="1"/>
</dbReference>
<keyword evidence="10" id="KW-0443">Lipid metabolism</keyword>
<reference evidence="19" key="1">
    <citation type="submission" date="2025-08" db="UniProtKB">
        <authorList>
            <consortium name="RefSeq"/>
        </authorList>
    </citation>
    <scope>IDENTIFICATION</scope>
</reference>
<evidence type="ECO:0000256" key="9">
    <source>
        <dbReference type="ARBA" id="ARBA00022989"/>
    </source>
</evidence>
<dbReference type="GO" id="GO:0005783">
    <property type="term" value="C:endoplasmic reticulum"/>
    <property type="evidence" value="ECO:0007669"/>
    <property type="project" value="TreeGrafter"/>
</dbReference>
<evidence type="ECO:0000256" key="3">
    <source>
        <dbReference type="ARBA" id="ARBA00008655"/>
    </source>
</evidence>
<dbReference type="GO" id="GO:0008654">
    <property type="term" value="P:phospholipid biosynthetic process"/>
    <property type="evidence" value="ECO:0007669"/>
    <property type="project" value="UniProtKB-KW"/>
</dbReference>
<comment type="pathway">
    <text evidence="15">Phospholipid metabolism.</text>
</comment>
<dbReference type="UniPathway" id="UPA00085"/>
<dbReference type="PANTHER" id="PTHR23063">
    <property type="entry name" value="PHOSPHOLIPID ACYLTRANSFERASE"/>
    <property type="match status" value="1"/>
</dbReference>
<feature type="domain" description="EF-hand" evidence="17">
    <location>
        <begin position="441"/>
        <end position="471"/>
    </location>
</feature>
<keyword evidence="11 16" id="KW-0472">Membrane</keyword>
<dbReference type="InterPro" id="IPR011992">
    <property type="entry name" value="EF-hand-dom_pair"/>
</dbReference>
<dbReference type="InterPro" id="IPR045252">
    <property type="entry name" value="LPCAT1-like"/>
</dbReference>
<evidence type="ECO:0000256" key="11">
    <source>
        <dbReference type="ARBA" id="ARBA00023136"/>
    </source>
</evidence>
<dbReference type="PROSITE" id="PS50222">
    <property type="entry name" value="EF_HAND_2"/>
    <property type="match status" value="2"/>
</dbReference>
<evidence type="ECO:0000313" key="19">
    <source>
        <dbReference type="RefSeq" id="XP_007524739.2"/>
    </source>
</evidence>
<dbReference type="CDD" id="cd00051">
    <property type="entry name" value="EFh"/>
    <property type="match status" value="2"/>
</dbReference>
<sequence>MWKRFCQCPQCNTSFPIKQQLCADRKTLEYEARVCSGGHSYIHHVHILGLLRVCLMAEDPSYSEVELVQPVISFGVIKSLYPPAVVNPFVQKTHLNAWRWAYTIIMGTVLLPLRVSCIAFLFIFLWPAVMLYTIGRSTQQSTPTKSWRKILVQPALRFMFQAVFFFAGFLVRVRGKRATHEEAPIFVTAPHSSFFDAIACVVAGLPSVVSALHNAQIPMIGRILLTTQPVFVNREDLNSRRNTRNEIVKRVTSNRKWPQILIFPEGVCTNRTCLITFRLGAFTPGVPVQPVLLRYPNALDTVTWTWQGFSALQACMLTLSQLFTRVEVEFMPVYIPNDIEKKDPVLFANAVRVSMANALGIPVTDHTYEDCRLMISAGKLHLPFETGLVEFTKLSQKLRLDWDNIHQHLDEYAAIAVAAKGGKIGIKEFATYLKLPISGPLRQLFALFDRNNDGCIDFREYVIGLTVLCNPSNTERILKMSFKLFDLDEDGFITEEELAAILRAAFGMPDLDVSTLFEQIAGENSKYISYKKFKKFALKHPEYAKLFSSYLDLQTAYMYSLPPVEV</sequence>
<keyword evidence="7" id="KW-0479">Metal-binding</keyword>
<evidence type="ECO:0000256" key="12">
    <source>
        <dbReference type="ARBA" id="ARBA00023209"/>
    </source>
</evidence>
<keyword evidence="14" id="KW-0012">Acyltransferase</keyword>
<dbReference type="PANTHER" id="PTHR23063:SF13">
    <property type="entry name" value="LYSOPHOSPHATIDYLCHOLINE ACYLTRANSFERASE 2B"/>
    <property type="match status" value="1"/>
</dbReference>
<evidence type="ECO:0000256" key="7">
    <source>
        <dbReference type="ARBA" id="ARBA00022723"/>
    </source>
</evidence>
<evidence type="ECO:0000256" key="1">
    <source>
        <dbReference type="ARBA" id="ARBA00004370"/>
    </source>
</evidence>
<comment type="similarity">
    <text evidence="3">Belongs to the 1-acyl-sn-glycerol-3-phosphate acyltransferase family.</text>
</comment>
<evidence type="ECO:0000256" key="8">
    <source>
        <dbReference type="ARBA" id="ARBA00022837"/>
    </source>
</evidence>
<feature type="transmembrane region" description="Helical" evidence="16">
    <location>
        <begin position="193"/>
        <end position="212"/>
    </location>
</feature>
<dbReference type="CDD" id="cd07991">
    <property type="entry name" value="LPLAT_LPCAT1-like"/>
    <property type="match status" value="1"/>
</dbReference>
<dbReference type="RefSeq" id="XP_007524739.2">
    <property type="nucleotide sequence ID" value="XM_007524677.3"/>
</dbReference>
<dbReference type="InterPro" id="IPR018247">
    <property type="entry name" value="EF_Hand_1_Ca_BS"/>
</dbReference>
<comment type="pathway">
    <text evidence="2">Lipid metabolism; phospholipid metabolism.</text>
</comment>
<evidence type="ECO:0000256" key="16">
    <source>
        <dbReference type="SAM" id="Phobius"/>
    </source>
</evidence>
<evidence type="ECO:0000259" key="17">
    <source>
        <dbReference type="PROSITE" id="PS50222"/>
    </source>
</evidence>
<keyword evidence="6 16" id="KW-0812">Transmembrane</keyword>
<dbReference type="FunCoup" id="A0A1S2ZUG7">
    <property type="interactions" value="368"/>
</dbReference>